<accession>A0A814EJA1</accession>
<gene>
    <name evidence="5" type="ORF">GPM918_LOCUS12339</name>
    <name evidence="6" type="ORF">SRO942_LOCUS12340</name>
</gene>
<dbReference type="AlphaFoldDB" id="A0A814EJA1"/>
<sequence>MLYHAILGIFLLFTSVSPELQPLKIQVAVGAPFSFKCSRDDSVYFGQRKNSDIDWHEIEDDSQTTNSGAYLNLHFDLNQIDNTLTVTCDSAQQKHVGFYGCRKARWTTAEMDKSYQIILIGIITLSGSKADSEHFADKSPKSGPVGNPNPSAYEQRNDNIQEFYWNYICSGPSQSCSRIDDEYDLTKSTIEIADGTHIEFLCCATVTGYKNVYIDLERVGNSGGIETTRNRQDDDSIVLCGQQKTMFIKSKKKQQQQQFRCALTTDDKISTLSSSIKIKKALVNNEPDVSYTLRQDDRYYPGTTKKTMNKIQRKRLVAGKFFAIIVGAVVGGILISIISVVACIVWRKRASSSLKGVDSRDCQKKNYWALILICRFNNSTNNLLLNYGY</sequence>
<protein>
    <recommendedName>
        <fullName evidence="4">Ig-like domain-containing protein</fullName>
    </recommendedName>
</protein>
<evidence type="ECO:0000313" key="7">
    <source>
        <dbReference type="Proteomes" id="UP000663829"/>
    </source>
</evidence>
<evidence type="ECO:0000256" key="2">
    <source>
        <dbReference type="SAM" id="Phobius"/>
    </source>
</evidence>
<evidence type="ECO:0000313" key="5">
    <source>
        <dbReference type="EMBL" id="CAF0973040.1"/>
    </source>
</evidence>
<keyword evidence="7" id="KW-1185">Reference proteome</keyword>
<reference evidence="5" key="1">
    <citation type="submission" date="2021-02" db="EMBL/GenBank/DDBJ databases">
        <authorList>
            <person name="Nowell W R."/>
        </authorList>
    </citation>
    <scope>NUCLEOTIDE SEQUENCE</scope>
</reference>
<feature type="domain" description="Ig-like" evidence="4">
    <location>
        <begin position="18"/>
        <end position="118"/>
    </location>
</feature>
<evidence type="ECO:0000256" key="3">
    <source>
        <dbReference type="SAM" id="SignalP"/>
    </source>
</evidence>
<dbReference type="EMBL" id="CAJOBC010002687">
    <property type="protein sequence ID" value="CAF3745956.1"/>
    <property type="molecule type" value="Genomic_DNA"/>
</dbReference>
<proteinExistence type="predicted"/>
<feature type="signal peptide" evidence="3">
    <location>
        <begin position="1"/>
        <end position="18"/>
    </location>
</feature>
<evidence type="ECO:0000259" key="4">
    <source>
        <dbReference type="PROSITE" id="PS50835"/>
    </source>
</evidence>
<feature type="chain" id="PRO_5035599906" description="Ig-like domain-containing protein" evidence="3">
    <location>
        <begin position="19"/>
        <end position="389"/>
    </location>
</feature>
<keyword evidence="2" id="KW-0472">Membrane</keyword>
<dbReference type="InterPro" id="IPR007110">
    <property type="entry name" value="Ig-like_dom"/>
</dbReference>
<organism evidence="5 7">
    <name type="scientific">Didymodactylos carnosus</name>
    <dbReference type="NCBI Taxonomy" id="1234261"/>
    <lineage>
        <taxon>Eukaryota</taxon>
        <taxon>Metazoa</taxon>
        <taxon>Spiralia</taxon>
        <taxon>Gnathifera</taxon>
        <taxon>Rotifera</taxon>
        <taxon>Eurotatoria</taxon>
        <taxon>Bdelloidea</taxon>
        <taxon>Philodinida</taxon>
        <taxon>Philodinidae</taxon>
        <taxon>Didymodactylos</taxon>
    </lineage>
</organism>
<feature type="transmembrane region" description="Helical" evidence="2">
    <location>
        <begin position="321"/>
        <end position="346"/>
    </location>
</feature>
<evidence type="ECO:0000313" key="6">
    <source>
        <dbReference type="EMBL" id="CAF3745956.1"/>
    </source>
</evidence>
<dbReference type="EMBL" id="CAJNOQ010002687">
    <property type="protein sequence ID" value="CAF0973040.1"/>
    <property type="molecule type" value="Genomic_DNA"/>
</dbReference>
<keyword evidence="2" id="KW-0812">Transmembrane</keyword>
<name>A0A814EJA1_9BILA</name>
<comment type="caution">
    <text evidence="5">The sequence shown here is derived from an EMBL/GenBank/DDBJ whole genome shotgun (WGS) entry which is preliminary data.</text>
</comment>
<dbReference type="OrthoDB" id="10013734at2759"/>
<dbReference type="Proteomes" id="UP000663829">
    <property type="component" value="Unassembled WGS sequence"/>
</dbReference>
<keyword evidence="3" id="KW-0732">Signal</keyword>
<feature type="region of interest" description="Disordered" evidence="1">
    <location>
        <begin position="133"/>
        <end position="153"/>
    </location>
</feature>
<keyword evidence="2" id="KW-1133">Transmembrane helix</keyword>
<evidence type="ECO:0000256" key="1">
    <source>
        <dbReference type="SAM" id="MobiDB-lite"/>
    </source>
</evidence>
<dbReference type="PROSITE" id="PS50835">
    <property type="entry name" value="IG_LIKE"/>
    <property type="match status" value="1"/>
</dbReference>
<dbReference type="Proteomes" id="UP000681722">
    <property type="component" value="Unassembled WGS sequence"/>
</dbReference>